<dbReference type="Proteomes" id="UP001064048">
    <property type="component" value="Chromosome 15"/>
</dbReference>
<keyword evidence="2" id="KW-1185">Reference proteome</keyword>
<proteinExistence type="predicted"/>
<name>A0ACC0KWY1_CHOFU</name>
<organism evidence="1 2">
    <name type="scientific">Choristoneura fumiferana</name>
    <name type="common">Spruce budworm moth</name>
    <name type="synonym">Archips fumiferana</name>
    <dbReference type="NCBI Taxonomy" id="7141"/>
    <lineage>
        <taxon>Eukaryota</taxon>
        <taxon>Metazoa</taxon>
        <taxon>Ecdysozoa</taxon>
        <taxon>Arthropoda</taxon>
        <taxon>Hexapoda</taxon>
        <taxon>Insecta</taxon>
        <taxon>Pterygota</taxon>
        <taxon>Neoptera</taxon>
        <taxon>Endopterygota</taxon>
        <taxon>Lepidoptera</taxon>
        <taxon>Glossata</taxon>
        <taxon>Ditrysia</taxon>
        <taxon>Tortricoidea</taxon>
        <taxon>Tortricidae</taxon>
        <taxon>Tortricinae</taxon>
        <taxon>Choristoneura</taxon>
    </lineage>
</organism>
<evidence type="ECO:0000313" key="2">
    <source>
        <dbReference type="Proteomes" id="UP001064048"/>
    </source>
</evidence>
<protein>
    <submittedName>
        <fullName evidence="1">Uncharacterized protein</fullName>
    </submittedName>
</protein>
<accession>A0ACC0KWY1</accession>
<comment type="caution">
    <text evidence="1">The sequence shown here is derived from an EMBL/GenBank/DDBJ whole genome shotgun (WGS) entry which is preliminary data.</text>
</comment>
<evidence type="ECO:0000313" key="1">
    <source>
        <dbReference type="EMBL" id="KAI8440691.1"/>
    </source>
</evidence>
<reference evidence="1 2" key="1">
    <citation type="journal article" date="2022" name="Genome Biol. Evol.">
        <title>The Spruce Budworm Genome: Reconstructing the Evolutionary History of Antifreeze Proteins.</title>
        <authorList>
            <person name="Beliveau C."/>
            <person name="Gagne P."/>
            <person name="Picq S."/>
            <person name="Vernygora O."/>
            <person name="Keeling C.I."/>
            <person name="Pinkney K."/>
            <person name="Doucet D."/>
            <person name="Wen F."/>
            <person name="Johnston J.S."/>
            <person name="Maaroufi H."/>
            <person name="Boyle B."/>
            <person name="Laroche J."/>
            <person name="Dewar K."/>
            <person name="Juretic N."/>
            <person name="Blackburn G."/>
            <person name="Nisole A."/>
            <person name="Brunet B."/>
            <person name="Brandao M."/>
            <person name="Lumley L."/>
            <person name="Duan J."/>
            <person name="Quan G."/>
            <person name="Lucarotti C.J."/>
            <person name="Roe A.D."/>
            <person name="Sperling F.A.H."/>
            <person name="Levesque R.C."/>
            <person name="Cusson M."/>
        </authorList>
    </citation>
    <scope>NUCLEOTIDE SEQUENCE [LARGE SCALE GENOMIC DNA]</scope>
    <source>
        <strain evidence="1">Glfc:IPQL:Cfum</strain>
    </source>
</reference>
<gene>
    <name evidence="1" type="ORF">MSG28_009044</name>
</gene>
<sequence>MANEIGFTELRLPPYHCELSLIELIWSQMWNCCNLRRVDRRRRHYQPDQLKRDLHSSPRSQYEGPYRVISRTDKVYLIQKGDKETYVSIDRLKPAFLLGEPSVDSTCPIYKDEVNNATQFLGIALTPVHVHDVGVEINLLLNSRK</sequence>
<dbReference type="EMBL" id="CM046115">
    <property type="protein sequence ID" value="KAI8440691.1"/>
    <property type="molecule type" value="Genomic_DNA"/>
</dbReference>